<dbReference type="InterPro" id="IPR009050">
    <property type="entry name" value="Globin-like_sf"/>
</dbReference>
<comment type="caution">
    <text evidence="1">The sequence shown here is derived from an EMBL/GenBank/DDBJ whole genome shotgun (WGS) entry which is preliminary data.</text>
</comment>
<accession>A0ABP0SH01</accession>
<dbReference type="InterPro" id="IPR012292">
    <property type="entry name" value="Globin/Proto"/>
</dbReference>
<dbReference type="Gene3D" id="1.10.490.10">
    <property type="entry name" value="Globins"/>
    <property type="match status" value="1"/>
</dbReference>
<name>A0ABP0SH01_9DINO</name>
<dbReference type="EMBL" id="CAXAMM010043740">
    <property type="protein sequence ID" value="CAK9111484.1"/>
    <property type="molecule type" value="Genomic_DNA"/>
</dbReference>
<dbReference type="SUPFAM" id="SSF46458">
    <property type="entry name" value="Globin-like"/>
    <property type="match status" value="1"/>
</dbReference>
<gene>
    <name evidence="1" type="ORF">SCF082_LOCUS51749</name>
</gene>
<evidence type="ECO:0000313" key="2">
    <source>
        <dbReference type="Proteomes" id="UP001642464"/>
    </source>
</evidence>
<evidence type="ECO:0000313" key="1">
    <source>
        <dbReference type="EMBL" id="CAK9111484.1"/>
    </source>
</evidence>
<dbReference type="Proteomes" id="UP001642464">
    <property type="component" value="Unassembled WGS sequence"/>
</dbReference>
<keyword evidence="2" id="KW-1185">Reference proteome</keyword>
<protein>
    <submittedName>
        <fullName evidence="1">Retrovirus-related Pol polyprotein from transposon TNT 1-94</fullName>
    </submittedName>
</protein>
<proteinExistence type="predicted"/>
<reference evidence="1 2" key="1">
    <citation type="submission" date="2024-02" db="EMBL/GenBank/DDBJ databases">
        <authorList>
            <person name="Chen Y."/>
            <person name="Shah S."/>
            <person name="Dougan E. K."/>
            <person name="Thang M."/>
            <person name="Chan C."/>
        </authorList>
    </citation>
    <scope>NUCLEOTIDE SEQUENCE [LARGE SCALE GENOMIC DNA]</scope>
</reference>
<organism evidence="1 2">
    <name type="scientific">Durusdinium trenchii</name>
    <dbReference type="NCBI Taxonomy" id="1381693"/>
    <lineage>
        <taxon>Eukaryota</taxon>
        <taxon>Sar</taxon>
        <taxon>Alveolata</taxon>
        <taxon>Dinophyceae</taxon>
        <taxon>Suessiales</taxon>
        <taxon>Symbiodiniaceae</taxon>
        <taxon>Durusdinium</taxon>
    </lineage>
</organism>
<sequence>MEARDMEQEVPEATKTEASEYQVVEETDYVDSEFDEGRQSVMEFLLLMSDVDKIEESALTNTESCVLRRSWELLLGALGERESLGDALYGALTGSLVVLKERESFKNPRAVTSLKLFNGFRVLTEKSHNPEELKTHIETLAFKHLGNDITQPRVDAVNDAFLELLEQNVSDLPPGSVSAWQKILIYTGSCFRFVSSTYTERLKVIQEDWEVIQDAEEADTEECVVRSFGGMCYAVPIELFAPFTDCCVAVMKPLIAEIPKEYAIKIIWCPADGSHEIADAYLTILENCYVLKLALPAAPTSINLTKLTKSSK</sequence>